<dbReference type="AlphaFoldDB" id="A0A9D7LT27"/>
<keyword evidence="1" id="KW-0732">Signal</keyword>
<dbReference type="EMBL" id="JADKBR010000017">
    <property type="protein sequence ID" value="MBK8891525.1"/>
    <property type="molecule type" value="Genomic_DNA"/>
</dbReference>
<comment type="caution">
    <text evidence="2">The sequence shown here is derived from an EMBL/GenBank/DDBJ whole genome shotgun (WGS) entry which is preliminary data.</text>
</comment>
<evidence type="ECO:0000313" key="2">
    <source>
        <dbReference type="EMBL" id="MBK8891525.1"/>
    </source>
</evidence>
<evidence type="ECO:0000256" key="1">
    <source>
        <dbReference type="SAM" id="SignalP"/>
    </source>
</evidence>
<accession>A0A9D7LT27</accession>
<feature type="signal peptide" evidence="1">
    <location>
        <begin position="1"/>
        <end position="26"/>
    </location>
</feature>
<name>A0A9D7LT27_9RHOO</name>
<evidence type="ECO:0000313" key="3">
    <source>
        <dbReference type="Proteomes" id="UP000808146"/>
    </source>
</evidence>
<feature type="chain" id="PRO_5038963944" description="Carboxypeptidase regulatory-like domain-containing protein" evidence="1">
    <location>
        <begin position="27"/>
        <end position="148"/>
    </location>
</feature>
<proteinExistence type="predicted"/>
<sequence>MATIVKTLRVGLLALVVATCWAPVWAETAGQAARQDLTSAPQEQIPWISGGVSDEARDEMRKAAPAYNVHLMFSNPQGSYLADIPFTVSKLNGRELCSGVSEGPLLYLKLPPGTYQISVQLDGVWQHKRIRAGTSGNPAKASFVGNGK</sequence>
<protein>
    <recommendedName>
        <fullName evidence="4">Carboxypeptidase regulatory-like domain-containing protein</fullName>
    </recommendedName>
</protein>
<dbReference type="Proteomes" id="UP000808146">
    <property type="component" value="Unassembled WGS sequence"/>
</dbReference>
<reference evidence="2" key="1">
    <citation type="submission" date="2020-10" db="EMBL/GenBank/DDBJ databases">
        <title>Connecting structure to function with the recovery of over 1000 high-quality activated sludge metagenome-assembled genomes encoding full-length rRNA genes using long-read sequencing.</title>
        <authorList>
            <person name="Singleton C.M."/>
            <person name="Petriglieri F."/>
            <person name="Kristensen J.M."/>
            <person name="Kirkegaard R.H."/>
            <person name="Michaelsen T.Y."/>
            <person name="Andersen M.H."/>
            <person name="Karst S.M."/>
            <person name="Dueholm M.S."/>
            <person name="Nielsen P.H."/>
            <person name="Albertsen M."/>
        </authorList>
    </citation>
    <scope>NUCLEOTIDE SEQUENCE</scope>
    <source>
        <strain evidence="2">OdNE_18-Q3-R46-58_BAT3C.305</strain>
    </source>
</reference>
<organism evidence="2 3">
    <name type="scientific">Candidatus Dechloromonas phosphorivorans</name>
    <dbReference type="NCBI Taxonomy" id="2899244"/>
    <lineage>
        <taxon>Bacteria</taxon>
        <taxon>Pseudomonadati</taxon>
        <taxon>Pseudomonadota</taxon>
        <taxon>Betaproteobacteria</taxon>
        <taxon>Rhodocyclales</taxon>
        <taxon>Azonexaceae</taxon>
        <taxon>Dechloromonas</taxon>
    </lineage>
</organism>
<gene>
    <name evidence="2" type="ORF">IPN75_14695</name>
</gene>
<evidence type="ECO:0008006" key="4">
    <source>
        <dbReference type="Google" id="ProtNLM"/>
    </source>
</evidence>